<feature type="compositionally biased region" description="Acidic residues" evidence="2">
    <location>
        <begin position="206"/>
        <end position="218"/>
    </location>
</feature>
<proteinExistence type="predicted"/>
<keyword evidence="1" id="KW-0677">Repeat</keyword>
<dbReference type="SMART" id="SM00698">
    <property type="entry name" value="MORN"/>
    <property type="match status" value="5"/>
</dbReference>
<comment type="caution">
    <text evidence="3">The sequence shown here is derived from an EMBL/GenBank/DDBJ whole genome shotgun (WGS) entry which is preliminary data.</text>
</comment>
<protein>
    <submittedName>
        <fullName evidence="3">Radial spoke head 1</fullName>
    </submittedName>
</protein>
<dbReference type="Pfam" id="PF02493">
    <property type="entry name" value="MORN"/>
    <property type="match status" value="5"/>
</dbReference>
<name>A0ABQ8UUT9_9EUKA</name>
<feature type="region of interest" description="Disordered" evidence="2">
    <location>
        <begin position="250"/>
        <end position="283"/>
    </location>
</feature>
<evidence type="ECO:0000313" key="4">
    <source>
        <dbReference type="Proteomes" id="UP001141327"/>
    </source>
</evidence>
<feature type="compositionally biased region" description="Low complexity" evidence="2">
    <location>
        <begin position="250"/>
        <end position="260"/>
    </location>
</feature>
<dbReference type="InterPro" id="IPR003409">
    <property type="entry name" value="MORN"/>
</dbReference>
<feature type="region of interest" description="Disordered" evidence="2">
    <location>
        <begin position="1"/>
        <end position="33"/>
    </location>
</feature>
<evidence type="ECO:0000256" key="2">
    <source>
        <dbReference type="SAM" id="MobiDB-lite"/>
    </source>
</evidence>
<reference evidence="3" key="1">
    <citation type="journal article" date="2022" name="bioRxiv">
        <title>Genomics of Preaxostyla Flagellates Illuminates Evolutionary Transitions and the Path Towards Mitochondrial Loss.</title>
        <authorList>
            <person name="Novak L.V.F."/>
            <person name="Treitli S.C."/>
            <person name="Pyrih J."/>
            <person name="Halakuc P."/>
            <person name="Pipaliya S.V."/>
            <person name="Vacek V."/>
            <person name="Brzon O."/>
            <person name="Soukal P."/>
            <person name="Eme L."/>
            <person name="Dacks J.B."/>
            <person name="Karnkowska A."/>
            <person name="Elias M."/>
            <person name="Hampl V."/>
        </authorList>
    </citation>
    <scope>NUCLEOTIDE SEQUENCE</scope>
    <source>
        <strain evidence="3">RCP-MX</strain>
    </source>
</reference>
<accession>A0ABQ8UUT9</accession>
<dbReference type="PANTHER" id="PTHR43215:SF14">
    <property type="entry name" value="RADIAL SPOKE HEAD 1 HOMOLOG"/>
    <property type="match status" value="1"/>
</dbReference>
<sequence>MAEADENAPKDLGKYEGPRDERKERHGMGKNTFPNKDVYIGEYEHGKRQGKGKYFYKADPNKIAKYDGEWVDFKKCGEGVMHFPDGSMYKGHFQDGKRHGHGVYTYPNGDTFEGEFFNGMKHGSGRYEYKQSHCVVEGVWVQNNIVRGVLRHPDGVTSYRGQFERGRPNNDGMYVFKDNIQQGRFVETVKKEEVEVPRPKKKPAEGDEGDGGAEEPTDEAPIMKTVYRIQTRQWIPSQLACVDEQTATVPPELLQPLPGELEIKPPPPPPAAPVSDEPQEADA</sequence>
<feature type="region of interest" description="Disordered" evidence="2">
    <location>
        <begin position="191"/>
        <end position="221"/>
    </location>
</feature>
<organism evidence="3 4">
    <name type="scientific">Paratrimastix pyriformis</name>
    <dbReference type="NCBI Taxonomy" id="342808"/>
    <lineage>
        <taxon>Eukaryota</taxon>
        <taxon>Metamonada</taxon>
        <taxon>Preaxostyla</taxon>
        <taxon>Paratrimastigidae</taxon>
        <taxon>Paratrimastix</taxon>
    </lineage>
</organism>
<evidence type="ECO:0000256" key="1">
    <source>
        <dbReference type="ARBA" id="ARBA00022737"/>
    </source>
</evidence>
<feature type="compositionally biased region" description="Basic and acidic residues" evidence="2">
    <location>
        <begin position="7"/>
        <end position="27"/>
    </location>
</feature>
<dbReference type="Proteomes" id="UP001141327">
    <property type="component" value="Unassembled WGS sequence"/>
</dbReference>
<gene>
    <name evidence="3" type="ORF">PAPYR_1318</name>
</gene>
<keyword evidence="4" id="KW-1185">Reference proteome</keyword>
<feature type="compositionally biased region" description="Basic and acidic residues" evidence="2">
    <location>
        <begin position="191"/>
        <end position="205"/>
    </location>
</feature>
<dbReference type="EMBL" id="JAPMOS010000004">
    <property type="protein sequence ID" value="KAJ4462138.1"/>
    <property type="molecule type" value="Genomic_DNA"/>
</dbReference>
<dbReference type="SUPFAM" id="SSF82185">
    <property type="entry name" value="Histone H3 K4-specific methyltransferase SET7/9 N-terminal domain"/>
    <property type="match status" value="2"/>
</dbReference>
<evidence type="ECO:0000313" key="3">
    <source>
        <dbReference type="EMBL" id="KAJ4462138.1"/>
    </source>
</evidence>
<dbReference type="Gene3D" id="2.20.110.10">
    <property type="entry name" value="Histone H3 K4-specific methyltransferase SET7/9 N-terminal domain"/>
    <property type="match status" value="2"/>
</dbReference>
<dbReference type="PANTHER" id="PTHR43215">
    <property type="entry name" value="RADIAL SPOKE HEAD 1 HOMOLOG"/>
    <property type="match status" value="1"/>
</dbReference>